<name>A0A518C459_9BACT</name>
<reference evidence="2" key="1">
    <citation type="submission" date="2019-02" db="EMBL/GenBank/DDBJ databases">
        <title>Deep-cultivation of Planctomycetes and their phenomic and genomic characterization uncovers novel biology.</title>
        <authorList>
            <person name="Wiegand S."/>
            <person name="Jogler M."/>
            <person name="Boedeker C."/>
            <person name="Pinto D."/>
            <person name="Vollmers J."/>
            <person name="Rivas-Marin E."/>
            <person name="Kohn T."/>
            <person name="Peeters S.H."/>
            <person name="Heuer A."/>
            <person name="Rast P."/>
            <person name="Oberbeckmann S."/>
            <person name="Bunk B."/>
            <person name="Jeske O."/>
            <person name="Meyerdierks A."/>
            <person name="Storesund J.E."/>
            <person name="Kallscheuer N."/>
            <person name="Luecker S."/>
            <person name="Lage O.M."/>
            <person name="Pohl T."/>
            <person name="Merkel B.J."/>
            <person name="Hornburger P."/>
            <person name="Mueller R.-W."/>
            <person name="Bruemmer F."/>
            <person name="Labrenz M."/>
            <person name="Spormann A.M."/>
            <person name="Op den Camp H."/>
            <person name="Overmann J."/>
            <person name="Amann R."/>
            <person name="Jetten M.S.M."/>
            <person name="Mascher T."/>
            <person name="Medema M.H."/>
            <person name="Devos D.P."/>
            <person name="Kaster A.-K."/>
            <person name="Ovreas L."/>
            <person name="Rohde M."/>
            <person name="Galperin M.Y."/>
            <person name="Jogler C."/>
        </authorList>
    </citation>
    <scope>NUCLEOTIDE SEQUENCE [LARGE SCALE GENOMIC DNA]</scope>
    <source>
        <strain evidence="2">Pan97</strain>
    </source>
</reference>
<accession>A0A518C459</accession>
<dbReference type="OrthoDB" id="280583at2"/>
<sequence length="233" mass="25452">MNSLTIAFCLLPLLAPETISQQAAGVAPQVETSAVEVSKKPKAKPSKHADRILNINFAMAPVDSQPRGVIGGPGDVWTLIDVRETTKSGLPMASGTPTDVVLQLSENDGEWGIPGSFDVYHAYLYHNCRCVDLSVTLTYLPEGIYEAYVFAHGDAPDQNAMIEIESGGITYTGQKTLNDGSHRYRSRDYEAGNQYVKYTIEVKPDSPVVITSKRDGSSLSMFNAIQLKRLRVK</sequence>
<dbReference type="AlphaFoldDB" id="A0A518C459"/>
<keyword evidence="2" id="KW-1185">Reference proteome</keyword>
<gene>
    <name evidence="1" type="ORF">Pan97_09910</name>
</gene>
<evidence type="ECO:0000313" key="1">
    <source>
        <dbReference type="EMBL" id="QDU73991.1"/>
    </source>
</evidence>
<dbReference type="Proteomes" id="UP000318626">
    <property type="component" value="Chromosome"/>
</dbReference>
<proteinExistence type="predicted"/>
<organism evidence="1 2">
    <name type="scientific">Bremerella volcania</name>
    <dbReference type="NCBI Taxonomy" id="2527984"/>
    <lineage>
        <taxon>Bacteria</taxon>
        <taxon>Pseudomonadati</taxon>
        <taxon>Planctomycetota</taxon>
        <taxon>Planctomycetia</taxon>
        <taxon>Pirellulales</taxon>
        <taxon>Pirellulaceae</taxon>
        <taxon>Bremerella</taxon>
    </lineage>
</organism>
<dbReference type="KEGG" id="bvo:Pan97_09910"/>
<evidence type="ECO:0000313" key="2">
    <source>
        <dbReference type="Proteomes" id="UP000318626"/>
    </source>
</evidence>
<dbReference type="EMBL" id="CP036289">
    <property type="protein sequence ID" value="QDU73991.1"/>
    <property type="molecule type" value="Genomic_DNA"/>
</dbReference>
<protein>
    <submittedName>
        <fullName evidence="1">Uncharacterized protein</fullName>
    </submittedName>
</protein>
<dbReference type="RefSeq" id="WP_144970998.1">
    <property type="nucleotide sequence ID" value="NZ_CP036289.1"/>
</dbReference>